<dbReference type="RefSeq" id="WP_014275272.1">
    <property type="nucleotide sequence ID" value="NZ_BIMW01000127.1"/>
</dbReference>
<dbReference type="GeneID" id="301684190"/>
<feature type="binding site" evidence="6">
    <location>
        <position position="173"/>
    </location>
    <ligand>
        <name>substrate</name>
    </ligand>
</feature>
<gene>
    <name evidence="6" type="primary">glsA</name>
    <name evidence="7" type="ORF">NIES46_34070</name>
</gene>
<comment type="caution">
    <text evidence="6">Lacks conserved residue(s) required for the propagation of feature annotation.</text>
</comment>
<feature type="binding site" evidence="6">
    <location>
        <position position="259"/>
    </location>
    <ligand>
        <name>substrate</name>
    </ligand>
</feature>
<reference evidence="7 8" key="1">
    <citation type="journal article" date="2019" name="J Genomics">
        <title>The Draft Genome of a Hydrogen-producing Cyanobacterium, Arthrospira platensis NIES-46.</title>
        <authorList>
            <person name="Suzuki S."/>
            <person name="Yamaguchi H."/>
            <person name="Kawachi M."/>
        </authorList>
    </citation>
    <scope>NUCLEOTIDE SEQUENCE [LARGE SCALE GENOMIC DNA]</scope>
    <source>
        <strain evidence="7 8">NIES-46</strain>
    </source>
</reference>
<comment type="catalytic activity">
    <reaction evidence="5 6">
        <text>L-glutamine + H2O = L-glutamate + NH4(+)</text>
        <dbReference type="Rhea" id="RHEA:15889"/>
        <dbReference type="ChEBI" id="CHEBI:15377"/>
        <dbReference type="ChEBI" id="CHEBI:28938"/>
        <dbReference type="ChEBI" id="CHEBI:29985"/>
        <dbReference type="ChEBI" id="CHEBI:58359"/>
        <dbReference type="EC" id="3.5.1.2"/>
    </reaction>
</comment>
<dbReference type="Pfam" id="PF04960">
    <property type="entry name" value="Glutaminase"/>
    <property type="match status" value="1"/>
</dbReference>
<dbReference type="Gene3D" id="3.40.710.10">
    <property type="entry name" value="DD-peptidase/beta-lactamase superfamily"/>
    <property type="match status" value="1"/>
</dbReference>
<feature type="binding site" evidence="6">
    <location>
        <position position="121"/>
    </location>
    <ligand>
        <name>substrate</name>
    </ligand>
</feature>
<dbReference type="EC" id="3.5.1.2" evidence="3 6"/>
<feature type="binding site" evidence="6">
    <location>
        <position position="241"/>
    </location>
    <ligand>
        <name>substrate</name>
    </ligand>
</feature>
<dbReference type="EMBL" id="BIMW01000127">
    <property type="protein sequence ID" value="GCE95344.1"/>
    <property type="molecule type" value="Genomic_DNA"/>
</dbReference>
<dbReference type="InterPro" id="IPR012338">
    <property type="entry name" value="Beta-lactam/transpept-like"/>
</dbReference>
<keyword evidence="6" id="KW-0007">Acetylation</keyword>
<evidence type="ECO:0000256" key="5">
    <source>
        <dbReference type="ARBA" id="ARBA00049534"/>
    </source>
</evidence>
<organism evidence="7 8">
    <name type="scientific">Limnospira platensis NIES-46</name>
    <dbReference type="NCBI Taxonomy" id="1236695"/>
    <lineage>
        <taxon>Bacteria</taxon>
        <taxon>Bacillati</taxon>
        <taxon>Cyanobacteriota</taxon>
        <taxon>Cyanophyceae</taxon>
        <taxon>Oscillatoriophycideae</taxon>
        <taxon>Oscillatoriales</taxon>
        <taxon>Sirenicapillariaceae</taxon>
        <taxon>Limnospira</taxon>
    </lineage>
</organism>
<dbReference type="Proteomes" id="UP000326169">
    <property type="component" value="Unassembled WGS sequence"/>
</dbReference>
<feature type="binding site" evidence="6">
    <location>
        <position position="70"/>
    </location>
    <ligand>
        <name>substrate</name>
    </ligand>
</feature>
<comment type="caution">
    <text evidence="7">The sequence shown here is derived from an EMBL/GenBank/DDBJ whole genome shotgun (WGS) entry which is preliminary data.</text>
</comment>
<dbReference type="PANTHER" id="PTHR12544">
    <property type="entry name" value="GLUTAMINASE"/>
    <property type="match status" value="1"/>
</dbReference>
<dbReference type="InterPro" id="IPR015868">
    <property type="entry name" value="Glutaminase"/>
</dbReference>
<evidence type="ECO:0000256" key="4">
    <source>
        <dbReference type="ARBA" id="ARBA00022801"/>
    </source>
</evidence>
<keyword evidence="8" id="KW-1185">Reference proteome</keyword>
<evidence type="ECO:0000313" key="8">
    <source>
        <dbReference type="Proteomes" id="UP000326169"/>
    </source>
</evidence>
<proteinExistence type="inferred from homology"/>
<evidence type="ECO:0000256" key="3">
    <source>
        <dbReference type="ARBA" id="ARBA00012918"/>
    </source>
</evidence>
<accession>A0A5M3T784</accession>
<evidence type="ECO:0000256" key="2">
    <source>
        <dbReference type="ARBA" id="ARBA00011881"/>
    </source>
</evidence>
<protein>
    <recommendedName>
        <fullName evidence="3 6">Glutaminase</fullName>
        <ecNumber evidence="3 6">3.5.1.2</ecNumber>
    </recommendedName>
</protein>
<evidence type="ECO:0000313" key="7">
    <source>
        <dbReference type="EMBL" id="GCE95344.1"/>
    </source>
</evidence>
<sequence>MNTQARLSLNLVQLETWVEAAKSRSDQGSLPTYIPQLAMVSPKAFAVQVLDCQGNCYLLGNADLRFSLMSVVKPFLLLYMLVELGADRIFAQVGMEPSDYPFNSLEQLQADGGWPRNPMINSGAIALSALLPGPDGQTRCQVLSDWLNHWGGCSLQLDYDTLNSVRSAPNSRNDAITTELYHRGTISDAIAAIDAYNHICCLSATVEDLAKLGMLLLQPPQPSWIEPCRQVKALMMTCGLYEASSRFAVQVGVPTKSGVSGVMLSVIPGWGAIACYSPPLDDTGNSVAGLFLIQEIVRSLNLSIFN</sequence>
<comment type="similarity">
    <text evidence="1 6">Belongs to the glutaminase family.</text>
</comment>
<evidence type="ECO:0000256" key="6">
    <source>
        <dbReference type="HAMAP-Rule" id="MF_00313"/>
    </source>
</evidence>
<feature type="binding site" evidence="6">
    <location>
        <position position="196"/>
    </location>
    <ligand>
        <name>substrate</name>
    </ligand>
</feature>
<name>A0A5M3T784_LIMPL</name>
<comment type="subunit">
    <text evidence="2 6">Homotetramer.</text>
</comment>
<evidence type="ECO:0000256" key="1">
    <source>
        <dbReference type="ARBA" id="ARBA00011076"/>
    </source>
</evidence>
<dbReference type="HAMAP" id="MF_00313">
    <property type="entry name" value="Glutaminase"/>
    <property type="match status" value="1"/>
</dbReference>
<dbReference type="PANTHER" id="PTHR12544:SF29">
    <property type="entry name" value="GLUTAMINASE"/>
    <property type="match status" value="1"/>
</dbReference>
<keyword evidence="4 6" id="KW-0378">Hydrolase</keyword>
<dbReference type="SUPFAM" id="SSF56601">
    <property type="entry name" value="beta-lactamase/transpeptidase-like"/>
    <property type="match status" value="1"/>
</dbReference>